<dbReference type="EMBL" id="FNAH01000003">
    <property type="protein sequence ID" value="SDD98267.1"/>
    <property type="molecule type" value="Genomic_DNA"/>
</dbReference>
<evidence type="ECO:0000313" key="4">
    <source>
        <dbReference type="Proteomes" id="UP000199344"/>
    </source>
</evidence>
<protein>
    <submittedName>
        <fullName evidence="3">Uncharacterized protein</fullName>
    </submittedName>
</protein>
<evidence type="ECO:0000313" key="3">
    <source>
        <dbReference type="EMBL" id="SDD98267.1"/>
    </source>
</evidence>
<keyword evidence="2" id="KW-0812">Transmembrane</keyword>
<organism evidence="3 4">
    <name type="scientific">Paracoccus isoporae</name>
    <dbReference type="NCBI Taxonomy" id="591205"/>
    <lineage>
        <taxon>Bacteria</taxon>
        <taxon>Pseudomonadati</taxon>
        <taxon>Pseudomonadota</taxon>
        <taxon>Alphaproteobacteria</taxon>
        <taxon>Rhodobacterales</taxon>
        <taxon>Paracoccaceae</taxon>
        <taxon>Paracoccus</taxon>
    </lineage>
</organism>
<dbReference type="Proteomes" id="UP000199344">
    <property type="component" value="Unassembled WGS sequence"/>
</dbReference>
<reference evidence="3 4" key="1">
    <citation type="submission" date="2016-10" db="EMBL/GenBank/DDBJ databases">
        <authorList>
            <person name="de Groot N.N."/>
        </authorList>
    </citation>
    <scope>NUCLEOTIDE SEQUENCE [LARGE SCALE GENOMIC DNA]</scope>
    <source>
        <strain evidence="3 4">DSM 22220</strain>
    </source>
</reference>
<accession>A0A1G6Z8E8</accession>
<sequence length="114" mass="12776">MTMTVILPLIPAILMLPLAFYCWLLSRRLRRLNNLETGLGGAIAVMTTEISRLDRAIREARAEATSAGEELLKAVEKARGERAYWALQSELTQSARPPARRLRRRATVTEQADA</sequence>
<feature type="coiled-coil region" evidence="1">
    <location>
        <begin position="43"/>
        <end position="70"/>
    </location>
</feature>
<proteinExistence type="predicted"/>
<keyword evidence="2" id="KW-1133">Transmembrane helix</keyword>
<evidence type="ECO:0000256" key="1">
    <source>
        <dbReference type="SAM" id="Coils"/>
    </source>
</evidence>
<gene>
    <name evidence="3" type="ORF">SAMN05421538_103174</name>
</gene>
<name>A0A1G6Z8E8_9RHOB</name>
<evidence type="ECO:0000256" key="2">
    <source>
        <dbReference type="SAM" id="Phobius"/>
    </source>
</evidence>
<dbReference type="STRING" id="591205.SAMN05421538_103174"/>
<dbReference type="RefSeq" id="WP_245727151.1">
    <property type="nucleotide sequence ID" value="NZ_FNAH01000003.1"/>
</dbReference>
<keyword evidence="1" id="KW-0175">Coiled coil</keyword>
<keyword evidence="2" id="KW-0472">Membrane</keyword>
<dbReference type="AlphaFoldDB" id="A0A1G6Z8E8"/>
<keyword evidence="4" id="KW-1185">Reference proteome</keyword>
<feature type="transmembrane region" description="Helical" evidence="2">
    <location>
        <begin position="6"/>
        <end position="25"/>
    </location>
</feature>